<organism evidence="1 2">
    <name type="scientific">Clunio marinus</name>
    <dbReference type="NCBI Taxonomy" id="568069"/>
    <lineage>
        <taxon>Eukaryota</taxon>
        <taxon>Metazoa</taxon>
        <taxon>Ecdysozoa</taxon>
        <taxon>Arthropoda</taxon>
        <taxon>Hexapoda</taxon>
        <taxon>Insecta</taxon>
        <taxon>Pterygota</taxon>
        <taxon>Neoptera</taxon>
        <taxon>Endopterygota</taxon>
        <taxon>Diptera</taxon>
        <taxon>Nematocera</taxon>
        <taxon>Chironomoidea</taxon>
        <taxon>Chironomidae</taxon>
        <taxon>Clunio</taxon>
    </lineage>
</organism>
<keyword evidence="2" id="KW-1185">Reference proteome</keyword>
<protein>
    <submittedName>
        <fullName evidence="1">CLUMA_CG010194, isoform A</fullName>
    </submittedName>
</protein>
<proteinExistence type="predicted"/>
<accession>A0A1J1IA99</accession>
<gene>
    <name evidence="1" type="ORF">CLUMA_CG010194</name>
</gene>
<evidence type="ECO:0000313" key="1">
    <source>
        <dbReference type="EMBL" id="CRK96658.1"/>
    </source>
</evidence>
<name>A0A1J1IA99_9DIPT</name>
<sequence length="209" mass="23464">MCVEFGCLNLYTSLNIKFPFMLQSSSLVCNVTKSQYLLSLSWLSNNMRADSSLTRQHHLEGSITKTALFCFEALTVSCAIKKIRKRNSRIACKQTNGTEKGAATIKVCTIKPKTEKNDFNGIPKRNLEHSFVSNTFMRVFFLLAKKGGVATSRLTVFNGDKTLIDAGVDFSYLFFTLTLLATALCVTNKKEKADWHQQINFEMLNSISC</sequence>
<dbReference type="EMBL" id="CVRI01000044">
    <property type="protein sequence ID" value="CRK96658.1"/>
    <property type="molecule type" value="Genomic_DNA"/>
</dbReference>
<reference evidence="1 2" key="1">
    <citation type="submission" date="2015-04" db="EMBL/GenBank/DDBJ databases">
        <authorList>
            <person name="Syromyatnikov M.Y."/>
            <person name="Popov V.N."/>
        </authorList>
    </citation>
    <scope>NUCLEOTIDE SEQUENCE [LARGE SCALE GENOMIC DNA]</scope>
</reference>
<dbReference type="Proteomes" id="UP000183832">
    <property type="component" value="Unassembled WGS sequence"/>
</dbReference>
<dbReference type="AlphaFoldDB" id="A0A1J1IA99"/>
<evidence type="ECO:0000313" key="2">
    <source>
        <dbReference type="Proteomes" id="UP000183832"/>
    </source>
</evidence>